<feature type="domain" description="Globin-sensor" evidence="1">
    <location>
        <begin position="25"/>
        <end position="191"/>
    </location>
</feature>
<dbReference type="InterPro" id="IPR009050">
    <property type="entry name" value="Globin-like_sf"/>
</dbReference>
<reference evidence="3" key="1">
    <citation type="submission" date="2016-10" db="EMBL/GenBank/DDBJ databases">
        <authorList>
            <person name="Varghese N."/>
            <person name="Submissions S."/>
        </authorList>
    </citation>
    <scope>NUCLEOTIDE SEQUENCE [LARGE SCALE GENOMIC DNA]</scope>
    <source>
        <strain evidence="3">CGMCC 4.6609</strain>
    </source>
</reference>
<keyword evidence="3" id="KW-1185">Reference proteome</keyword>
<accession>A0A1H0IL27</accession>
<name>A0A1H0IL27_9PSEU</name>
<evidence type="ECO:0000259" key="1">
    <source>
        <dbReference type="Pfam" id="PF11563"/>
    </source>
</evidence>
<dbReference type="STRING" id="641025.SAMN05421507_102151"/>
<gene>
    <name evidence="2" type="ORF">SAMN05421507_102151</name>
</gene>
<dbReference type="CDD" id="cd12124">
    <property type="entry name" value="Pgbs"/>
    <property type="match status" value="1"/>
</dbReference>
<dbReference type="EMBL" id="FNIX01000002">
    <property type="protein sequence ID" value="SDO32098.1"/>
    <property type="molecule type" value="Genomic_DNA"/>
</dbReference>
<organism evidence="2 3">
    <name type="scientific">Lentzea jiangxiensis</name>
    <dbReference type="NCBI Taxonomy" id="641025"/>
    <lineage>
        <taxon>Bacteria</taxon>
        <taxon>Bacillati</taxon>
        <taxon>Actinomycetota</taxon>
        <taxon>Actinomycetes</taxon>
        <taxon>Pseudonocardiales</taxon>
        <taxon>Pseudonocardiaceae</taxon>
        <taxon>Lentzea</taxon>
    </lineage>
</organism>
<dbReference type="InterPro" id="IPR012292">
    <property type="entry name" value="Globin/Proto"/>
</dbReference>
<evidence type="ECO:0000313" key="2">
    <source>
        <dbReference type="EMBL" id="SDO32098.1"/>
    </source>
</evidence>
<dbReference type="SUPFAM" id="SSF46458">
    <property type="entry name" value="Globin-like"/>
    <property type="match status" value="1"/>
</dbReference>
<dbReference type="AlphaFoldDB" id="A0A1H0IL27"/>
<protein>
    <submittedName>
        <fullName evidence="2">Protoglobin</fullName>
    </submittedName>
</protein>
<dbReference type="InterPro" id="IPR012102">
    <property type="entry name" value="Protoglobin"/>
</dbReference>
<proteinExistence type="predicted"/>
<dbReference type="Pfam" id="PF11563">
    <property type="entry name" value="Protoglobin"/>
    <property type="match status" value="1"/>
</dbReference>
<dbReference type="OrthoDB" id="9780134at2"/>
<dbReference type="Proteomes" id="UP000199691">
    <property type="component" value="Unassembled WGS sequence"/>
</dbReference>
<dbReference type="GO" id="GO:0020037">
    <property type="term" value="F:heme binding"/>
    <property type="evidence" value="ECO:0007669"/>
    <property type="project" value="InterPro"/>
</dbReference>
<sequence length="196" mass="21942">MTSSEPVPGYTHDDPDLAPSPVTRAELDLLLASVLFGPADQQALHTAGKVLSGQIEQILDVWYGFVGSHPHLVAYFSTPDGAPIGDYLARVRARFARWIADTCTRPYDERWLAYQHEIALRHTEPKKNETDHADSVPHIPLRYIIAFIYPITATIRPFLAAGGHSEEQVEAMHQAWFKAVTLQVALWSQPYAGRAW</sequence>
<evidence type="ECO:0000313" key="3">
    <source>
        <dbReference type="Proteomes" id="UP000199691"/>
    </source>
</evidence>
<dbReference type="Gene3D" id="1.10.490.10">
    <property type="entry name" value="Globins"/>
    <property type="match status" value="1"/>
</dbReference>
<dbReference type="RefSeq" id="WP_090096208.1">
    <property type="nucleotide sequence ID" value="NZ_FNIX01000002.1"/>
</dbReference>
<dbReference type="GO" id="GO:0019825">
    <property type="term" value="F:oxygen binding"/>
    <property type="evidence" value="ECO:0007669"/>
    <property type="project" value="InterPro"/>
</dbReference>
<dbReference type="InterPro" id="IPR044398">
    <property type="entry name" value="Globin-sensor_dom"/>
</dbReference>